<feature type="domain" description="HTH araC/xylS-type" evidence="4">
    <location>
        <begin position="132"/>
        <end position="186"/>
    </location>
</feature>
<dbReference type="PANTHER" id="PTHR43280">
    <property type="entry name" value="ARAC-FAMILY TRANSCRIPTIONAL REGULATOR"/>
    <property type="match status" value="1"/>
</dbReference>
<evidence type="ECO:0000313" key="6">
    <source>
        <dbReference type="Proteomes" id="UP000043699"/>
    </source>
</evidence>
<dbReference type="Proteomes" id="UP000043699">
    <property type="component" value="Unassembled WGS sequence"/>
</dbReference>
<dbReference type="PROSITE" id="PS01124">
    <property type="entry name" value="HTH_ARAC_FAMILY_2"/>
    <property type="match status" value="1"/>
</dbReference>
<gene>
    <name evidence="5" type="ORF">BN1080_00293</name>
</gene>
<keyword evidence="3" id="KW-0804">Transcription</keyword>
<dbReference type="InterPro" id="IPR009057">
    <property type="entry name" value="Homeodomain-like_sf"/>
</dbReference>
<keyword evidence="1" id="KW-0805">Transcription regulation</keyword>
<dbReference type="AlphaFoldDB" id="A0A098EGH6"/>
<dbReference type="SUPFAM" id="SSF46689">
    <property type="entry name" value="Homeodomain-like"/>
    <property type="match status" value="1"/>
</dbReference>
<organism evidence="5 6">
    <name type="scientific">Planococcus massiliensis</name>
    <dbReference type="NCBI Taxonomy" id="1499687"/>
    <lineage>
        <taxon>Bacteria</taxon>
        <taxon>Bacillati</taxon>
        <taxon>Bacillota</taxon>
        <taxon>Bacilli</taxon>
        <taxon>Bacillales</taxon>
        <taxon>Caryophanaceae</taxon>
        <taxon>Planococcus</taxon>
    </lineage>
</organism>
<dbReference type="RefSeq" id="WP_234398904.1">
    <property type="nucleotide sequence ID" value="NZ_CCXS01000001.1"/>
</dbReference>
<evidence type="ECO:0000313" key="5">
    <source>
        <dbReference type="EMBL" id="CEG21383.1"/>
    </source>
</evidence>
<dbReference type="InterPro" id="IPR014710">
    <property type="entry name" value="RmlC-like_jellyroll"/>
</dbReference>
<evidence type="ECO:0000256" key="3">
    <source>
        <dbReference type="ARBA" id="ARBA00023163"/>
    </source>
</evidence>
<dbReference type="STRING" id="1499687.BN1080_00293"/>
<dbReference type="GO" id="GO:0003700">
    <property type="term" value="F:DNA-binding transcription factor activity"/>
    <property type="evidence" value="ECO:0007669"/>
    <property type="project" value="InterPro"/>
</dbReference>
<dbReference type="Gene3D" id="1.10.10.60">
    <property type="entry name" value="Homeodomain-like"/>
    <property type="match status" value="1"/>
</dbReference>
<dbReference type="InterPro" id="IPR037923">
    <property type="entry name" value="HTH-like"/>
</dbReference>
<keyword evidence="2" id="KW-0238">DNA-binding</keyword>
<dbReference type="PANTHER" id="PTHR43280:SF26">
    <property type="entry name" value="ARAC-FAMILY TRANSCRIPTIONAL REGULATOR"/>
    <property type="match status" value="1"/>
</dbReference>
<reference evidence="5 6" key="1">
    <citation type="submission" date="2014-09" db="EMBL/GenBank/DDBJ databases">
        <authorList>
            <person name="Urmite Genomes Urmite Genomes"/>
        </authorList>
    </citation>
    <scope>NUCLEOTIDE SEQUENCE [LARGE SCALE GENOMIC DNA]</scope>
    <source>
        <strain evidence="5 6">ES2</strain>
    </source>
</reference>
<protein>
    <recommendedName>
        <fullName evidence="4">HTH araC/xylS-type domain-containing protein</fullName>
    </recommendedName>
</protein>
<dbReference type="SUPFAM" id="SSF51215">
    <property type="entry name" value="Regulatory protein AraC"/>
    <property type="match status" value="1"/>
</dbReference>
<dbReference type="Gene3D" id="2.60.120.10">
    <property type="entry name" value="Jelly Rolls"/>
    <property type="match status" value="1"/>
</dbReference>
<dbReference type="InterPro" id="IPR018060">
    <property type="entry name" value="HTH_AraC"/>
</dbReference>
<accession>A0A098EGH6</accession>
<dbReference type="EMBL" id="CCXS01000001">
    <property type="protein sequence ID" value="CEG21383.1"/>
    <property type="molecule type" value="Genomic_DNA"/>
</dbReference>
<dbReference type="GO" id="GO:0043565">
    <property type="term" value="F:sequence-specific DNA binding"/>
    <property type="evidence" value="ECO:0007669"/>
    <property type="project" value="InterPro"/>
</dbReference>
<proteinExistence type="predicted"/>
<name>A0A098EGH6_9BACL</name>
<evidence type="ECO:0000256" key="1">
    <source>
        <dbReference type="ARBA" id="ARBA00023015"/>
    </source>
</evidence>
<sequence>MPMLNHVICEKRTYQKDLISHQHEYGQFLFPLHGSVEIKVKEQEIKVDSTQILYLPPKLEHHYRSKERNEFLILDVPLQYLPELGSKVDIAFDSQWSAIRHLLLEELHSPFSSSSLMELTRYIISKLPKPIPPSIDYIHQHFKEPIGLETLAAIEHYHPVYYSAWFKKQTGKSLTRYISDLRLTEA</sequence>
<evidence type="ECO:0000259" key="4">
    <source>
        <dbReference type="PROSITE" id="PS01124"/>
    </source>
</evidence>
<evidence type="ECO:0000256" key="2">
    <source>
        <dbReference type="ARBA" id="ARBA00023125"/>
    </source>
</evidence>
<keyword evidence="6" id="KW-1185">Reference proteome</keyword>